<reference evidence="3" key="2">
    <citation type="submission" date="2020-09" db="EMBL/GenBank/DDBJ databases">
        <authorList>
            <person name="Sun Q."/>
            <person name="Zhou Y."/>
        </authorList>
    </citation>
    <scope>NUCLEOTIDE SEQUENCE</scope>
    <source>
        <strain evidence="3">CGMCC 1.15478</strain>
    </source>
</reference>
<feature type="transmembrane region" description="Helical" evidence="1">
    <location>
        <begin position="296"/>
        <end position="317"/>
    </location>
</feature>
<sequence>MEMTKNLARGPVSAQERALAPDLARGFMLLLIAIANTPWYLWGQGGERTSAHPGGGSTLDQITQGLIVTTVDLRVYPMFAFLFGYGVVMLYQRQVASGTSEKAAFRLLQRRNLWLVVFGFVHALLLWFGDILGAYGLVGLILVWLFLRRKNGTLLVWSGIGVVLLLLLTALTLLSAVALSPEEGTVDTFDLYFIIDAANGEPNYFASALARIPFWLMLIAIQGFIGLAVPIAILLGMWAARHRILEQPADHLTLLRIAAIVGIAIGWSGGAVRASAKLGMWEPSELMDGALEMVQLSTGLAGGIGYVALFGLMGHWLRNRTTLGVGGTAVVAVGKRSLSCYLAQSILCAPVLAAWGFGLGEHMHSFTMALYAVAVWVVIGVWAFYLEKKSQRGPFEVVLRRLTYGK</sequence>
<feature type="transmembrane region" description="Helical" evidence="1">
    <location>
        <begin position="114"/>
        <end position="147"/>
    </location>
</feature>
<organism evidence="3 4">
    <name type="scientific">Hoyosella rhizosphaerae</name>
    <dbReference type="NCBI Taxonomy" id="1755582"/>
    <lineage>
        <taxon>Bacteria</taxon>
        <taxon>Bacillati</taxon>
        <taxon>Actinomycetota</taxon>
        <taxon>Actinomycetes</taxon>
        <taxon>Mycobacteriales</taxon>
        <taxon>Hoyosellaceae</taxon>
        <taxon>Hoyosella</taxon>
    </lineage>
</organism>
<feature type="transmembrane region" description="Helical" evidence="1">
    <location>
        <begin position="154"/>
        <end position="179"/>
    </location>
</feature>
<dbReference type="InterPro" id="IPR052529">
    <property type="entry name" value="Bact_Transport_Assoc"/>
</dbReference>
<reference evidence="3" key="1">
    <citation type="journal article" date="2014" name="Int. J. Syst. Evol. Microbiol.">
        <title>Complete genome sequence of Corynebacterium casei LMG S-19264T (=DSM 44701T), isolated from a smear-ripened cheese.</title>
        <authorList>
            <consortium name="US DOE Joint Genome Institute (JGI-PGF)"/>
            <person name="Walter F."/>
            <person name="Albersmeier A."/>
            <person name="Kalinowski J."/>
            <person name="Ruckert C."/>
        </authorList>
    </citation>
    <scope>NUCLEOTIDE SEQUENCE</scope>
    <source>
        <strain evidence="3">CGMCC 1.15478</strain>
    </source>
</reference>
<feature type="transmembrane region" description="Helical" evidence="1">
    <location>
        <begin position="75"/>
        <end position="94"/>
    </location>
</feature>
<accession>A0A916XIS3</accession>
<gene>
    <name evidence="3" type="ORF">GCM10011410_30460</name>
</gene>
<dbReference type="AlphaFoldDB" id="A0A916XIS3"/>
<feature type="transmembrane region" description="Helical" evidence="1">
    <location>
        <begin position="363"/>
        <end position="385"/>
    </location>
</feature>
<evidence type="ECO:0000313" key="3">
    <source>
        <dbReference type="EMBL" id="GGC75065.1"/>
    </source>
</evidence>
<keyword evidence="4" id="KW-1185">Reference proteome</keyword>
<dbReference type="InterPro" id="IPR007349">
    <property type="entry name" value="DUF418"/>
</dbReference>
<dbReference type="EMBL" id="BMJH01000004">
    <property type="protein sequence ID" value="GGC75065.1"/>
    <property type="molecule type" value="Genomic_DNA"/>
</dbReference>
<name>A0A916XIS3_9ACTN</name>
<feature type="domain" description="DUF418" evidence="2">
    <location>
        <begin position="239"/>
        <end position="406"/>
    </location>
</feature>
<evidence type="ECO:0000313" key="4">
    <source>
        <dbReference type="Proteomes" id="UP000641514"/>
    </source>
</evidence>
<proteinExistence type="predicted"/>
<evidence type="ECO:0000256" key="1">
    <source>
        <dbReference type="SAM" id="Phobius"/>
    </source>
</evidence>
<keyword evidence="1" id="KW-0472">Membrane</keyword>
<keyword evidence="1" id="KW-0812">Transmembrane</keyword>
<dbReference type="Proteomes" id="UP000641514">
    <property type="component" value="Unassembled WGS sequence"/>
</dbReference>
<comment type="caution">
    <text evidence="3">The sequence shown here is derived from an EMBL/GenBank/DDBJ whole genome shotgun (WGS) entry which is preliminary data.</text>
</comment>
<dbReference type="Pfam" id="PF04235">
    <property type="entry name" value="DUF418"/>
    <property type="match status" value="1"/>
</dbReference>
<evidence type="ECO:0000259" key="2">
    <source>
        <dbReference type="Pfam" id="PF04235"/>
    </source>
</evidence>
<dbReference type="PANTHER" id="PTHR30590">
    <property type="entry name" value="INNER MEMBRANE PROTEIN"/>
    <property type="match status" value="1"/>
</dbReference>
<protein>
    <recommendedName>
        <fullName evidence="2">DUF418 domain-containing protein</fullName>
    </recommendedName>
</protein>
<dbReference type="PANTHER" id="PTHR30590:SF2">
    <property type="entry name" value="INNER MEMBRANE PROTEIN"/>
    <property type="match status" value="1"/>
</dbReference>
<feature type="transmembrane region" description="Helical" evidence="1">
    <location>
        <begin position="338"/>
        <end position="357"/>
    </location>
</feature>
<keyword evidence="1" id="KW-1133">Transmembrane helix</keyword>
<feature type="transmembrane region" description="Helical" evidence="1">
    <location>
        <begin position="214"/>
        <end position="240"/>
    </location>
</feature>
<feature type="transmembrane region" description="Helical" evidence="1">
    <location>
        <begin position="252"/>
        <end position="276"/>
    </location>
</feature>